<accession>A0A927MKB3</accession>
<dbReference type="Proteomes" id="UP000658225">
    <property type="component" value="Unassembled WGS sequence"/>
</dbReference>
<dbReference type="EMBL" id="JADBEL010000008">
    <property type="protein sequence ID" value="MBE1554722.1"/>
    <property type="molecule type" value="Genomic_DNA"/>
</dbReference>
<reference evidence="2" key="1">
    <citation type="submission" date="2020-10" db="EMBL/GenBank/DDBJ databases">
        <title>Genomic Encyclopedia of Type Strains, Phase IV (KMG-IV): sequencing the most valuable type-strain genomes for metagenomic binning, comparative biology and taxonomic classification.</title>
        <authorList>
            <person name="Goeker M."/>
        </authorList>
    </citation>
    <scope>NUCLEOTIDE SEQUENCE</scope>
    <source>
        <strain evidence="2">DSM 13886</strain>
    </source>
</reference>
<proteinExistence type="predicted"/>
<name>A0A927MKB3_9BACL</name>
<keyword evidence="1" id="KW-0472">Membrane</keyword>
<dbReference type="RefSeq" id="WP_192598484.1">
    <property type="nucleotide sequence ID" value="NZ_JADBEL010000008.1"/>
</dbReference>
<sequence>MKTAARSGESRLFFSDKTIFAFPIASMIVAKLLVVSKGTAKALMASSSEQFICKTPFLRRFYESRPEKGYVTHRK</sequence>
<comment type="caution">
    <text evidence="2">The sequence shown here is derived from an EMBL/GenBank/DDBJ whole genome shotgun (WGS) entry which is preliminary data.</text>
</comment>
<gene>
    <name evidence="2" type="ORF">H4683_001800</name>
</gene>
<organism evidence="2 3">
    <name type="scientific">Sporosarcina limicola</name>
    <dbReference type="NCBI Taxonomy" id="34101"/>
    <lineage>
        <taxon>Bacteria</taxon>
        <taxon>Bacillati</taxon>
        <taxon>Bacillota</taxon>
        <taxon>Bacilli</taxon>
        <taxon>Bacillales</taxon>
        <taxon>Caryophanaceae</taxon>
        <taxon>Sporosarcina</taxon>
    </lineage>
</organism>
<feature type="transmembrane region" description="Helical" evidence="1">
    <location>
        <begin position="12"/>
        <end position="34"/>
    </location>
</feature>
<evidence type="ECO:0000313" key="2">
    <source>
        <dbReference type="EMBL" id="MBE1554722.1"/>
    </source>
</evidence>
<dbReference type="AlphaFoldDB" id="A0A927MKB3"/>
<evidence type="ECO:0000313" key="3">
    <source>
        <dbReference type="Proteomes" id="UP000658225"/>
    </source>
</evidence>
<keyword evidence="3" id="KW-1185">Reference proteome</keyword>
<evidence type="ECO:0000256" key="1">
    <source>
        <dbReference type="SAM" id="Phobius"/>
    </source>
</evidence>
<protein>
    <submittedName>
        <fullName evidence="2">Uncharacterized protein</fullName>
    </submittedName>
</protein>
<keyword evidence="1" id="KW-0812">Transmembrane</keyword>
<keyword evidence="1" id="KW-1133">Transmembrane helix</keyword>